<dbReference type="KEGG" id="sdyn:Mal52_59990"/>
<organism evidence="1 2">
    <name type="scientific">Symmachiella dynata</name>
    <dbReference type="NCBI Taxonomy" id="2527995"/>
    <lineage>
        <taxon>Bacteria</taxon>
        <taxon>Pseudomonadati</taxon>
        <taxon>Planctomycetota</taxon>
        <taxon>Planctomycetia</taxon>
        <taxon>Planctomycetales</taxon>
        <taxon>Planctomycetaceae</taxon>
        <taxon>Symmachiella</taxon>
    </lineage>
</organism>
<protein>
    <submittedName>
        <fullName evidence="1">Uncharacterized protein</fullName>
    </submittedName>
</protein>
<dbReference type="Proteomes" id="UP000319383">
    <property type="component" value="Chromosome"/>
</dbReference>
<dbReference type="EMBL" id="CP036276">
    <property type="protein sequence ID" value="QDU47468.1"/>
    <property type="molecule type" value="Genomic_DNA"/>
</dbReference>
<proteinExistence type="predicted"/>
<name>A0A517ZYB5_9PLAN</name>
<dbReference type="AlphaFoldDB" id="A0A517ZYB5"/>
<keyword evidence="2" id="KW-1185">Reference proteome</keyword>
<evidence type="ECO:0000313" key="1">
    <source>
        <dbReference type="EMBL" id="QDU47468.1"/>
    </source>
</evidence>
<reference evidence="1 2" key="1">
    <citation type="submission" date="2019-02" db="EMBL/GenBank/DDBJ databases">
        <title>Deep-cultivation of Planctomycetes and their phenomic and genomic characterization uncovers novel biology.</title>
        <authorList>
            <person name="Wiegand S."/>
            <person name="Jogler M."/>
            <person name="Boedeker C."/>
            <person name="Pinto D."/>
            <person name="Vollmers J."/>
            <person name="Rivas-Marin E."/>
            <person name="Kohn T."/>
            <person name="Peeters S.H."/>
            <person name="Heuer A."/>
            <person name="Rast P."/>
            <person name="Oberbeckmann S."/>
            <person name="Bunk B."/>
            <person name="Jeske O."/>
            <person name="Meyerdierks A."/>
            <person name="Storesund J.E."/>
            <person name="Kallscheuer N."/>
            <person name="Luecker S."/>
            <person name="Lage O.M."/>
            <person name="Pohl T."/>
            <person name="Merkel B.J."/>
            <person name="Hornburger P."/>
            <person name="Mueller R.-W."/>
            <person name="Bruemmer F."/>
            <person name="Labrenz M."/>
            <person name="Spormann A.M."/>
            <person name="Op den Camp H."/>
            <person name="Overmann J."/>
            <person name="Amann R."/>
            <person name="Jetten M.S.M."/>
            <person name="Mascher T."/>
            <person name="Medema M.H."/>
            <person name="Devos D.P."/>
            <person name="Kaster A.-K."/>
            <person name="Ovreas L."/>
            <person name="Rohde M."/>
            <person name="Galperin M.Y."/>
            <person name="Jogler C."/>
        </authorList>
    </citation>
    <scope>NUCLEOTIDE SEQUENCE [LARGE SCALE GENOMIC DNA]</scope>
    <source>
        <strain evidence="1 2">Mal52</strain>
    </source>
</reference>
<accession>A0A517ZYB5</accession>
<gene>
    <name evidence="1" type="ORF">Mal52_59990</name>
</gene>
<evidence type="ECO:0000313" key="2">
    <source>
        <dbReference type="Proteomes" id="UP000319383"/>
    </source>
</evidence>
<sequence length="125" mass="13758">MTDLSQCQLHGFLQCELDGSGFSMSFTGRSIVVNVSHMATGLKLLQLGLPPGSYLRSIRRLQKLLDSTCMNLEFRLREKPMGTVGHNQRTAWGKLFGLPALSLSLVAIAAACVRESRQEIHSTKP</sequence>